<dbReference type="EMBL" id="PJQM01003689">
    <property type="protein sequence ID" value="RCH87568.1"/>
    <property type="molecule type" value="Genomic_DNA"/>
</dbReference>
<accession>A0A367JCA6</accession>
<evidence type="ECO:0000313" key="2">
    <source>
        <dbReference type="EMBL" id="RCH87568.1"/>
    </source>
</evidence>
<gene>
    <name evidence="2" type="ORF">CU098_004264</name>
</gene>
<comment type="caution">
    <text evidence="2">The sequence shown here is derived from an EMBL/GenBank/DDBJ whole genome shotgun (WGS) entry which is preliminary data.</text>
</comment>
<evidence type="ECO:0000256" key="1">
    <source>
        <dbReference type="SAM" id="Coils"/>
    </source>
</evidence>
<feature type="non-terminal residue" evidence="2">
    <location>
        <position position="234"/>
    </location>
</feature>
<keyword evidence="3" id="KW-1185">Reference proteome</keyword>
<dbReference type="Proteomes" id="UP000253551">
    <property type="component" value="Unassembled WGS sequence"/>
</dbReference>
<sequence>MHFNHQSINTFLCHWPDFHTFVFVRILEHTVALYPTTSPLAASYFSPPPTKKKWFRKSKPIHVSFEDVLQAHNLSTGWIHAPCRLGPSKGPQDILLFAPGRPIHLLTRSPAQRTRLVNLFWFSRHEPATITQHHQHTVQEYLEKSKQRRQDQIAQSLKTMEALQQRIQNAQHIISKTTHKLTELNQKETHVVSESGLEARLHKVNISMVKTSFWFEQCKQRLELVKSQMARYES</sequence>
<reference evidence="2 3" key="1">
    <citation type="journal article" date="2018" name="G3 (Bethesda)">
        <title>Phylogenetic and Phylogenomic Definition of Rhizopus Species.</title>
        <authorList>
            <person name="Gryganskyi A.P."/>
            <person name="Golan J."/>
            <person name="Dolatabadi S."/>
            <person name="Mondo S."/>
            <person name="Robb S."/>
            <person name="Idnurm A."/>
            <person name="Muszewska A."/>
            <person name="Steczkiewicz K."/>
            <person name="Masonjones S."/>
            <person name="Liao H.L."/>
            <person name="Gajdeczka M.T."/>
            <person name="Anike F."/>
            <person name="Vuek A."/>
            <person name="Anishchenko I.M."/>
            <person name="Voigt K."/>
            <person name="de Hoog G.S."/>
            <person name="Smith M.E."/>
            <person name="Heitman J."/>
            <person name="Vilgalys R."/>
            <person name="Stajich J.E."/>
        </authorList>
    </citation>
    <scope>NUCLEOTIDE SEQUENCE [LARGE SCALE GENOMIC DNA]</scope>
    <source>
        <strain evidence="2 3">LSU 92-RS-03</strain>
    </source>
</reference>
<proteinExistence type="predicted"/>
<evidence type="ECO:0000313" key="3">
    <source>
        <dbReference type="Proteomes" id="UP000253551"/>
    </source>
</evidence>
<keyword evidence="1" id="KW-0175">Coiled coil</keyword>
<feature type="coiled-coil region" evidence="1">
    <location>
        <begin position="146"/>
        <end position="187"/>
    </location>
</feature>
<organism evidence="2 3">
    <name type="scientific">Rhizopus stolonifer</name>
    <name type="common">Rhizopus nigricans</name>
    <dbReference type="NCBI Taxonomy" id="4846"/>
    <lineage>
        <taxon>Eukaryota</taxon>
        <taxon>Fungi</taxon>
        <taxon>Fungi incertae sedis</taxon>
        <taxon>Mucoromycota</taxon>
        <taxon>Mucoromycotina</taxon>
        <taxon>Mucoromycetes</taxon>
        <taxon>Mucorales</taxon>
        <taxon>Mucorineae</taxon>
        <taxon>Rhizopodaceae</taxon>
        <taxon>Rhizopus</taxon>
    </lineage>
</organism>
<dbReference type="OrthoDB" id="2263325at2759"/>
<name>A0A367JCA6_RHIST</name>
<protein>
    <submittedName>
        <fullName evidence="2">Uncharacterized protein</fullName>
    </submittedName>
</protein>
<dbReference type="AlphaFoldDB" id="A0A367JCA6"/>